<sequence>MSLLGLDEDLKVSSRDDIYPTIDPKAHYDAQTFSGKVVLIAGASRGIGAEIAMQYARAGAKLSLVGRTQAALDASRDAILRERPTAKILTFPADVRDVTKAAEIVASTVARFGRLDILVSNAAILRRMDLRMFIPRIVSPADFIPLLAFASKDPKGWWDVLEVNIRGTYNFIHFAVPELLKTKGQLVILTSGAAQVRIPTASEYCVSKFAINRLAEFVTVEYPDIKVFAVHPGVVKTDMFVESGIDFEVNATVGLPAATILYLTSGNADYLNGRYVSSTWDLGEVERDWKEKILAQNGLVSKLSIPV</sequence>
<keyword evidence="2" id="KW-1185">Reference proteome</keyword>
<evidence type="ECO:0000313" key="2">
    <source>
        <dbReference type="Proteomes" id="UP001207468"/>
    </source>
</evidence>
<dbReference type="EMBL" id="JAGFNK010000100">
    <property type="protein sequence ID" value="KAI9508120.1"/>
    <property type="molecule type" value="Genomic_DNA"/>
</dbReference>
<organism evidence="1 2">
    <name type="scientific">Russula earlei</name>
    <dbReference type="NCBI Taxonomy" id="71964"/>
    <lineage>
        <taxon>Eukaryota</taxon>
        <taxon>Fungi</taxon>
        <taxon>Dikarya</taxon>
        <taxon>Basidiomycota</taxon>
        <taxon>Agaricomycotina</taxon>
        <taxon>Agaricomycetes</taxon>
        <taxon>Russulales</taxon>
        <taxon>Russulaceae</taxon>
        <taxon>Russula</taxon>
    </lineage>
</organism>
<proteinExistence type="predicted"/>
<reference evidence="1" key="1">
    <citation type="submission" date="2021-03" db="EMBL/GenBank/DDBJ databases">
        <title>Evolutionary priming and transition to the ectomycorrhizal habit in an iconic lineage of mushroom-forming fungi: is preadaptation a requirement?</title>
        <authorList>
            <consortium name="DOE Joint Genome Institute"/>
            <person name="Looney B.P."/>
            <person name="Miyauchi S."/>
            <person name="Morin E."/>
            <person name="Drula E."/>
            <person name="Courty P.E."/>
            <person name="Chicoki N."/>
            <person name="Fauchery L."/>
            <person name="Kohler A."/>
            <person name="Kuo A."/>
            <person name="LaButti K."/>
            <person name="Pangilinan J."/>
            <person name="Lipzen A."/>
            <person name="Riley R."/>
            <person name="Andreopoulos W."/>
            <person name="He G."/>
            <person name="Johnson J."/>
            <person name="Barry K.W."/>
            <person name="Grigoriev I.V."/>
            <person name="Nagy L."/>
            <person name="Hibbett D."/>
            <person name="Henrissat B."/>
            <person name="Matheny P.B."/>
            <person name="Labbe J."/>
            <person name="Martin A.F."/>
        </authorList>
    </citation>
    <scope>NUCLEOTIDE SEQUENCE</scope>
    <source>
        <strain evidence="1">BPL698</strain>
    </source>
</reference>
<dbReference type="Proteomes" id="UP001207468">
    <property type="component" value="Unassembled WGS sequence"/>
</dbReference>
<comment type="caution">
    <text evidence="1">The sequence shown here is derived from an EMBL/GenBank/DDBJ whole genome shotgun (WGS) entry which is preliminary data.</text>
</comment>
<evidence type="ECO:0000313" key="1">
    <source>
        <dbReference type="EMBL" id="KAI9508120.1"/>
    </source>
</evidence>
<gene>
    <name evidence="1" type="ORF">F5148DRAFT_21048</name>
</gene>
<accession>A0ACC0U9A7</accession>
<name>A0ACC0U9A7_9AGAM</name>
<protein>
    <submittedName>
        <fullName evidence="1">NAD-P-binding protein</fullName>
    </submittedName>
</protein>